<evidence type="ECO:0000256" key="6">
    <source>
        <dbReference type="ARBA" id="ARBA00022664"/>
    </source>
</evidence>
<name>A0A2K3DA17_CHLRE</name>
<dbReference type="EC" id="2.7.7.19" evidence="5"/>
<evidence type="ECO:0000256" key="7">
    <source>
        <dbReference type="ARBA" id="ARBA00022679"/>
    </source>
</evidence>
<dbReference type="RefSeq" id="XP_001702656.2">
    <property type="nucleotide sequence ID" value="XM_001702604.2"/>
</dbReference>
<dbReference type="FunFam" id="3.30.460.10:FF:000002">
    <property type="entry name" value="Poly(A) polymerase alpha, putative"/>
    <property type="match status" value="1"/>
</dbReference>
<proteinExistence type="inferred from homology"/>
<dbReference type="PaxDb" id="3055-EDP06435"/>
<dbReference type="Gramene" id="PNW77372">
    <property type="protein sequence ID" value="PNW77372"/>
    <property type="gene ID" value="CHLRE_10g433750v5"/>
</dbReference>
<gene>
    <name evidence="17" type="ORF">CHLRE_10g433750v5</name>
</gene>
<comment type="subcellular location">
    <subcellularLocation>
        <location evidence="3">Nucleus</location>
    </subcellularLocation>
</comment>
<dbReference type="InterPro" id="IPR007010">
    <property type="entry name" value="PolA_pol_RNA-bd_dom"/>
</dbReference>
<keyword evidence="11" id="KW-0460">Magnesium</keyword>
<feature type="compositionally biased region" description="Basic and acidic residues" evidence="13">
    <location>
        <begin position="419"/>
        <end position="454"/>
    </location>
</feature>
<dbReference type="InParanoid" id="A0A2K3DA17"/>
<dbReference type="InterPro" id="IPR011068">
    <property type="entry name" value="NuclTrfase_I-like_C"/>
</dbReference>
<dbReference type="GO" id="GO:0005634">
    <property type="term" value="C:nucleus"/>
    <property type="evidence" value="ECO:0000318"/>
    <property type="project" value="GO_Central"/>
</dbReference>
<dbReference type="GO" id="GO:0003723">
    <property type="term" value="F:RNA binding"/>
    <property type="evidence" value="ECO:0007669"/>
    <property type="project" value="InterPro"/>
</dbReference>
<dbReference type="InterPro" id="IPR048840">
    <property type="entry name" value="PolA_pol_NTPase"/>
</dbReference>
<dbReference type="GO" id="GO:1990817">
    <property type="term" value="F:poly(A) RNA polymerase activity"/>
    <property type="evidence" value="ECO:0000318"/>
    <property type="project" value="GO_Central"/>
</dbReference>
<comment type="cofactor">
    <cofactor evidence="1">
        <name>Mn(2+)</name>
        <dbReference type="ChEBI" id="CHEBI:29035"/>
    </cofactor>
</comment>
<comment type="similarity">
    <text evidence="4">Belongs to the poly(A) polymerase family.</text>
</comment>
<dbReference type="SUPFAM" id="SSF81301">
    <property type="entry name" value="Nucleotidyltransferase"/>
    <property type="match status" value="1"/>
</dbReference>
<keyword evidence="12" id="KW-0539">Nucleus</keyword>
<dbReference type="InterPro" id="IPR043519">
    <property type="entry name" value="NT_sf"/>
</dbReference>
<evidence type="ECO:0000313" key="17">
    <source>
        <dbReference type="EMBL" id="PNW77372.1"/>
    </source>
</evidence>
<feature type="region of interest" description="Disordered" evidence="13">
    <location>
        <begin position="551"/>
        <end position="671"/>
    </location>
</feature>
<evidence type="ECO:0000256" key="3">
    <source>
        <dbReference type="ARBA" id="ARBA00004123"/>
    </source>
</evidence>
<dbReference type="KEGG" id="cre:CHLRE_10g433750v5"/>
<evidence type="ECO:0000256" key="9">
    <source>
        <dbReference type="ARBA" id="ARBA00022741"/>
    </source>
</evidence>
<keyword evidence="6" id="KW-0507">mRNA processing</keyword>
<dbReference type="Proteomes" id="UP000006906">
    <property type="component" value="Chromosome 10"/>
</dbReference>
<feature type="compositionally biased region" description="Low complexity" evidence="13">
    <location>
        <begin position="661"/>
        <end position="671"/>
    </location>
</feature>
<feature type="compositionally biased region" description="Low complexity" evidence="13">
    <location>
        <begin position="689"/>
        <end position="699"/>
    </location>
</feature>
<sequence>MAVADPNDVYLLRPLNNSLPSAEDKRHSAELEQFLRDAGLYEPDEDAYLRQEVLGLFYELTQTWVKGVCRKKNLNVEDARAHVYTFGSYRLGVHGPGADMDTLVVGPRYVLRDSDFFGSEKHCLEYMLSQTPDITDIQPVPDAFVPMIGIKYKGVQIDILYASLAMQTLPEQLDLSNHAVLRGCDEPTVRALNGCRVTDTMLKLVPRQEVFRTALRAVKHWASLRGISSNVTGYLGGVNLAIMVAKICQLYPRAEASTVLLKFFILLKAWPWPRAIHLRIPEEHSLGLPVWDPRPGTRDSLALMPVITPAYPAMNSLYNVQRSTLEVMTEEFAAAADVCTSFLHCPPGKPIEWSRLFTPVPFFTQHSFYIQLEVSADSEGDLVLWDGWVSSRIRRLVRNLEDHVRVRPYPKAQKPPVEPAKEADPDGNDAKPVTEEASKDVVKAEPKDADKDPDATAPNRPRLCYYIGVDKRAAAALTAQQLLPNGQVAQLPAHALTGPAGAPAGKVDLKQPCIIFVNEVSAWPAKRPGMALKVNVLKRALLPSWLPGVPQRPQTQALPAPPPATAGGKAGIKRAPSEDPAHQDASAAPAAALPAQQPAKRPRVAQAAPAAAGPKRAAVQDASPSTAAVAAPAGAPPAKRSKVAQATSRSQAQPPALTSEPQAGATTAAAPTVPAPVQAACEVAAAAAEPPSGAGPVSAGAGGESGVAVASGSAAPQSADATSLSGAATDDATADTAAAAGGGGVGLSPEAAQQLAERASQADERAAVQESQLHNTGRDMGDWLGVDHGVALTGVQGSPTAGS</sequence>
<dbReference type="GO" id="GO:0031123">
    <property type="term" value="P:RNA 3'-end processing"/>
    <property type="evidence" value="ECO:0007669"/>
    <property type="project" value="InterPro"/>
</dbReference>
<dbReference type="GeneID" id="5728026"/>
<feature type="region of interest" description="Disordered" evidence="13">
    <location>
        <begin position="689"/>
        <end position="785"/>
    </location>
</feature>
<evidence type="ECO:0000313" key="18">
    <source>
        <dbReference type="Proteomes" id="UP000006906"/>
    </source>
</evidence>
<dbReference type="STRING" id="3055.A0A2K3DA17"/>
<dbReference type="PANTHER" id="PTHR10682">
    <property type="entry name" value="POLY A POLYMERASE"/>
    <property type="match status" value="1"/>
</dbReference>
<dbReference type="Pfam" id="PF04926">
    <property type="entry name" value="PAP_RNA-bind"/>
    <property type="match status" value="1"/>
</dbReference>
<feature type="region of interest" description="Disordered" evidence="13">
    <location>
        <begin position="407"/>
        <end position="457"/>
    </location>
</feature>
<reference evidence="17 18" key="1">
    <citation type="journal article" date="2007" name="Science">
        <title>The Chlamydomonas genome reveals the evolution of key animal and plant functions.</title>
        <authorList>
            <person name="Merchant S.S."/>
            <person name="Prochnik S.E."/>
            <person name="Vallon O."/>
            <person name="Harris E.H."/>
            <person name="Karpowicz S.J."/>
            <person name="Witman G.B."/>
            <person name="Terry A."/>
            <person name="Salamov A."/>
            <person name="Fritz-Laylin L.K."/>
            <person name="Marechal-Drouard L."/>
            <person name="Marshall W.F."/>
            <person name="Qu L.H."/>
            <person name="Nelson D.R."/>
            <person name="Sanderfoot A.A."/>
            <person name="Spalding M.H."/>
            <person name="Kapitonov V.V."/>
            <person name="Ren Q."/>
            <person name="Ferris P."/>
            <person name="Lindquist E."/>
            <person name="Shapiro H."/>
            <person name="Lucas S.M."/>
            <person name="Grimwood J."/>
            <person name="Schmutz J."/>
            <person name="Cardol P."/>
            <person name="Cerutti H."/>
            <person name="Chanfreau G."/>
            <person name="Chen C.L."/>
            <person name="Cognat V."/>
            <person name="Croft M.T."/>
            <person name="Dent R."/>
            <person name="Dutcher S."/>
            <person name="Fernandez E."/>
            <person name="Fukuzawa H."/>
            <person name="Gonzalez-Ballester D."/>
            <person name="Gonzalez-Halphen D."/>
            <person name="Hallmann A."/>
            <person name="Hanikenne M."/>
            <person name="Hippler M."/>
            <person name="Inwood W."/>
            <person name="Jabbari K."/>
            <person name="Kalanon M."/>
            <person name="Kuras R."/>
            <person name="Lefebvre P.A."/>
            <person name="Lemaire S.D."/>
            <person name="Lobanov A.V."/>
            <person name="Lohr M."/>
            <person name="Manuell A."/>
            <person name="Meier I."/>
            <person name="Mets L."/>
            <person name="Mittag M."/>
            <person name="Mittelmeier T."/>
            <person name="Moroney J.V."/>
            <person name="Moseley J."/>
            <person name="Napoli C."/>
            <person name="Nedelcu A.M."/>
            <person name="Niyogi K."/>
            <person name="Novoselov S.V."/>
            <person name="Paulsen I.T."/>
            <person name="Pazour G."/>
            <person name="Purton S."/>
            <person name="Ral J.P."/>
            <person name="Riano-Pachon D.M."/>
            <person name="Riekhof W."/>
            <person name="Rymarquis L."/>
            <person name="Schroda M."/>
            <person name="Stern D."/>
            <person name="Umen J."/>
            <person name="Willows R."/>
            <person name="Wilson N."/>
            <person name="Zimmer S.L."/>
            <person name="Allmer J."/>
            <person name="Balk J."/>
            <person name="Bisova K."/>
            <person name="Chen C.J."/>
            <person name="Elias M."/>
            <person name="Gendler K."/>
            <person name="Hauser C."/>
            <person name="Lamb M.R."/>
            <person name="Ledford H."/>
            <person name="Long J.C."/>
            <person name="Minagawa J."/>
            <person name="Page M.D."/>
            <person name="Pan J."/>
            <person name="Pootakham W."/>
            <person name="Roje S."/>
            <person name="Rose A."/>
            <person name="Stahlberg E."/>
            <person name="Terauchi A.M."/>
            <person name="Yang P."/>
            <person name="Ball S."/>
            <person name="Bowler C."/>
            <person name="Dieckmann C.L."/>
            <person name="Gladyshev V.N."/>
            <person name="Green P."/>
            <person name="Jorgensen R."/>
            <person name="Mayfield S."/>
            <person name="Mueller-Roeber B."/>
            <person name="Rajamani S."/>
            <person name="Sayre R.T."/>
            <person name="Brokstein P."/>
            <person name="Dubchak I."/>
            <person name="Goodstein D."/>
            <person name="Hornick L."/>
            <person name="Huang Y.W."/>
            <person name="Jhaveri J."/>
            <person name="Luo Y."/>
            <person name="Martinez D."/>
            <person name="Ngau W.C."/>
            <person name="Otillar B."/>
            <person name="Poliakov A."/>
            <person name="Porter A."/>
            <person name="Szajkowski L."/>
            <person name="Werner G."/>
            <person name="Zhou K."/>
            <person name="Grigoriev I.V."/>
            <person name="Rokhsar D.S."/>
            <person name="Grossman A.R."/>
        </authorList>
    </citation>
    <scope>NUCLEOTIDE SEQUENCE [LARGE SCALE GENOMIC DNA]</scope>
    <source>
        <strain evidence="18">CC-503</strain>
    </source>
</reference>
<dbReference type="Gene3D" id="1.10.1410.10">
    <property type="match status" value="1"/>
</dbReference>
<evidence type="ECO:0000256" key="13">
    <source>
        <dbReference type="SAM" id="MobiDB-lite"/>
    </source>
</evidence>
<dbReference type="SUPFAM" id="SSF55003">
    <property type="entry name" value="PAP/Archaeal CCA-adding enzyme, C-terminal domain"/>
    <property type="match status" value="1"/>
</dbReference>
<keyword evidence="9" id="KW-0547">Nucleotide-binding</keyword>
<dbReference type="Pfam" id="PF20750">
    <property type="entry name" value="PAP_NTPase"/>
    <property type="match status" value="1"/>
</dbReference>
<feature type="compositionally biased region" description="Low complexity" evidence="13">
    <location>
        <begin position="706"/>
        <end position="739"/>
    </location>
</feature>
<comment type="cofactor">
    <cofactor evidence="2">
        <name>Mg(2+)</name>
        <dbReference type="ChEBI" id="CHEBI:18420"/>
    </cofactor>
</comment>
<evidence type="ECO:0000256" key="1">
    <source>
        <dbReference type="ARBA" id="ARBA00001936"/>
    </source>
</evidence>
<feature type="compositionally biased region" description="Polar residues" evidence="13">
    <location>
        <begin position="644"/>
        <end position="653"/>
    </location>
</feature>
<dbReference type="GO" id="GO:0005524">
    <property type="term" value="F:ATP binding"/>
    <property type="evidence" value="ECO:0007669"/>
    <property type="project" value="UniProtKB-KW"/>
</dbReference>
<keyword evidence="18" id="KW-1185">Reference proteome</keyword>
<evidence type="ECO:0000259" key="14">
    <source>
        <dbReference type="Pfam" id="PF04926"/>
    </source>
</evidence>
<evidence type="ECO:0000256" key="5">
    <source>
        <dbReference type="ARBA" id="ARBA00012388"/>
    </source>
</evidence>
<accession>A0A2K3DA17</accession>
<feature type="compositionally biased region" description="Low complexity" evidence="13">
    <location>
        <begin position="583"/>
        <end position="638"/>
    </location>
</feature>
<dbReference type="Gene3D" id="3.30.70.590">
    <property type="entry name" value="Poly(A) polymerase predicted RNA binding domain"/>
    <property type="match status" value="1"/>
</dbReference>
<feature type="domain" description="Poly(A) polymerase nucleotidyltransferase" evidence="16">
    <location>
        <begin position="14"/>
        <end position="205"/>
    </location>
</feature>
<dbReference type="InterPro" id="IPR007012">
    <property type="entry name" value="PolA_pol_cen_dom"/>
</dbReference>
<feature type="domain" description="Poly(A) polymerase RNA-binding" evidence="14">
    <location>
        <begin position="362"/>
        <end position="470"/>
    </location>
</feature>
<evidence type="ECO:0000256" key="11">
    <source>
        <dbReference type="ARBA" id="ARBA00022842"/>
    </source>
</evidence>
<keyword evidence="7" id="KW-0808">Transferase</keyword>
<evidence type="ECO:0000256" key="2">
    <source>
        <dbReference type="ARBA" id="ARBA00001946"/>
    </source>
</evidence>
<evidence type="ECO:0000256" key="8">
    <source>
        <dbReference type="ARBA" id="ARBA00022723"/>
    </source>
</evidence>
<evidence type="ECO:0000259" key="16">
    <source>
        <dbReference type="Pfam" id="PF20750"/>
    </source>
</evidence>
<keyword evidence="8" id="KW-0479">Metal-binding</keyword>
<organism evidence="17 18">
    <name type="scientific">Chlamydomonas reinhardtii</name>
    <name type="common">Chlamydomonas smithii</name>
    <dbReference type="NCBI Taxonomy" id="3055"/>
    <lineage>
        <taxon>Eukaryota</taxon>
        <taxon>Viridiplantae</taxon>
        <taxon>Chlorophyta</taxon>
        <taxon>core chlorophytes</taxon>
        <taxon>Chlorophyceae</taxon>
        <taxon>CS clade</taxon>
        <taxon>Chlamydomonadales</taxon>
        <taxon>Chlamydomonadaceae</taxon>
        <taxon>Chlamydomonas</taxon>
    </lineage>
</organism>
<protein>
    <recommendedName>
        <fullName evidence="5">polynucleotide adenylyltransferase</fullName>
        <ecNumber evidence="5">2.7.7.19</ecNumber>
    </recommendedName>
</protein>
<dbReference type="EMBL" id="CM008971">
    <property type="protein sequence ID" value="PNW77372.1"/>
    <property type="molecule type" value="Genomic_DNA"/>
</dbReference>
<evidence type="ECO:0000256" key="4">
    <source>
        <dbReference type="ARBA" id="ARBA00010912"/>
    </source>
</evidence>
<evidence type="ECO:0000259" key="15">
    <source>
        <dbReference type="Pfam" id="PF04928"/>
    </source>
</evidence>
<dbReference type="SUPFAM" id="SSF81631">
    <property type="entry name" value="PAP/OAS1 substrate-binding domain"/>
    <property type="match status" value="1"/>
</dbReference>
<dbReference type="GO" id="GO:0006397">
    <property type="term" value="P:mRNA processing"/>
    <property type="evidence" value="ECO:0007669"/>
    <property type="project" value="UniProtKB-KW"/>
</dbReference>
<dbReference type="Pfam" id="PF04928">
    <property type="entry name" value="PAP_central"/>
    <property type="match status" value="1"/>
</dbReference>
<dbReference type="Gene3D" id="3.30.460.10">
    <property type="entry name" value="Beta Polymerase, domain 2"/>
    <property type="match status" value="1"/>
</dbReference>
<dbReference type="ExpressionAtlas" id="A0A2K3DA17">
    <property type="expression patterns" value="baseline"/>
</dbReference>
<dbReference type="PANTHER" id="PTHR10682:SF10">
    <property type="entry name" value="POLYNUCLEOTIDE ADENYLYLTRANSFERASE"/>
    <property type="match status" value="1"/>
</dbReference>
<evidence type="ECO:0000256" key="12">
    <source>
        <dbReference type="ARBA" id="ARBA00023242"/>
    </source>
</evidence>
<keyword evidence="10" id="KW-0067">ATP-binding</keyword>
<dbReference type="OrthoDB" id="412748at2759"/>
<dbReference type="CDD" id="cd05402">
    <property type="entry name" value="NT_PAP_TUTase"/>
    <property type="match status" value="1"/>
</dbReference>
<dbReference type="AlphaFoldDB" id="A0A2K3DA17"/>
<feature type="domain" description="Poly(A) polymerase central" evidence="15">
    <location>
        <begin position="210"/>
        <end position="358"/>
    </location>
</feature>
<evidence type="ECO:0000256" key="10">
    <source>
        <dbReference type="ARBA" id="ARBA00022840"/>
    </source>
</evidence>
<dbReference type="GO" id="GO:0046872">
    <property type="term" value="F:metal ion binding"/>
    <property type="evidence" value="ECO:0007669"/>
    <property type="project" value="UniProtKB-KW"/>
</dbReference>
<dbReference type="FunFam" id="1.10.1410.10:FF:000001">
    <property type="entry name" value="Putative poly(A) polymerase gamma"/>
    <property type="match status" value="1"/>
</dbReference>